<keyword evidence="1" id="KW-0732">Signal</keyword>
<reference evidence="3" key="1">
    <citation type="submission" date="2025-08" db="UniProtKB">
        <authorList>
            <consortium name="RefSeq"/>
        </authorList>
    </citation>
    <scope>IDENTIFICATION</scope>
</reference>
<organism evidence="2 3">
    <name type="scientific">Biomphalaria glabrata</name>
    <name type="common">Bloodfluke planorb</name>
    <name type="synonym">Freshwater snail</name>
    <dbReference type="NCBI Taxonomy" id="6526"/>
    <lineage>
        <taxon>Eukaryota</taxon>
        <taxon>Metazoa</taxon>
        <taxon>Spiralia</taxon>
        <taxon>Lophotrochozoa</taxon>
        <taxon>Mollusca</taxon>
        <taxon>Gastropoda</taxon>
        <taxon>Heterobranchia</taxon>
        <taxon>Euthyneura</taxon>
        <taxon>Panpulmonata</taxon>
        <taxon>Hygrophila</taxon>
        <taxon>Lymnaeoidea</taxon>
        <taxon>Planorbidae</taxon>
        <taxon>Biomphalaria</taxon>
    </lineage>
</organism>
<name>A0A9W3BEV5_BIOGL</name>
<accession>A0A9W3BEV5</accession>
<evidence type="ECO:0000313" key="3">
    <source>
        <dbReference type="RefSeq" id="XP_055897963.1"/>
    </source>
</evidence>
<keyword evidence="2" id="KW-1185">Reference proteome</keyword>
<dbReference type="AlphaFoldDB" id="A0A9W3BEV5"/>
<evidence type="ECO:0000313" key="2">
    <source>
        <dbReference type="Proteomes" id="UP001165740"/>
    </source>
</evidence>
<feature type="chain" id="PRO_5040955757" evidence="1">
    <location>
        <begin position="16"/>
        <end position="227"/>
    </location>
</feature>
<protein>
    <submittedName>
        <fullName evidence="3">Uncharacterized protein LOC106052725 isoform X1</fullName>
    </submittedName>
</protein>
<dbReference type="GeneID" id="106052725"/>
<dbReference type="Proteomes" id="UP001165740">
    <property type="component" value="Chromosome 9"/>
</dbReference>
<proteinExistence type="predicted"/>
<sequence>MHRLLLLCCISTVLTISDTANVAKRDEQCTGLLQCASYLSDLETPIFVSIPDEELYEQLCRKNNDLQTCFDDNKDDCEDNTFLTMVMREAQALNFICSAEGKEGLDSISDSPCVNDQTALLSAQEGMGECGQNVELELQLATSTAISNDEGMESVNVCSYLNQLKTCILESLKNHCGQNFGNFAKRLVDIYCQPFADQIGCGQQARQIRTLKSRLVPLIISGVRRRR</sequence>
<dbReference type="OMA" id="SECANNK"/>
<evidence type="ECO:0000256" key="1">
    <source>
        <dbReference type="SAM" id="SignalP"/>
    </source>
</evidence>
<gene>
    <name evidence="3" type="primary">LOC106052725</name>
</gene>
<dbReference type="RefSeq" id="XP_055897963.1">
    <property type="nucleotide sequence ID" value="XM_056041988.1"/>
</dbReference>
<feature type="signal peptide" evidence="1">
    <location>
        <begin position="1"/>
        <end position="15"/>
    </location>
</feature>